<dbReference type="PROSITE" id="PS50862">
    <property type="entry name" value="AA_TRNA_LIGASE_II"/>
    <property type="match status" value="1"/>
</dbReference>
<dbReference type="InterPro" id="IPR040586">
    <property type="entry name" value="PheRS_DBD2"/>
</dbReference>
<dbReference type="Gene3D" id="1.10.10.2320">
    <property type="match status" value="1"/>
</dbReference>
<evidence type="ECO:0000256" key="8">
    <source>
        <dbReference type="ARBA" id="ARBA00022741"/>
    </source>
</evidence>
<dbReference type="GO" id="GO:0006432">
    <property type="term" value="P:phenylalanyl-tRNA aminoacylation"/>
    <property type="evidence" value="ECO:0007669"/>
    <property type="project" value="InterPro"/>
</dbReference>
<dbReference type="OrthoDB" id="238316at2759"/>
<dbReference type="CDD" id="cd00496">
    <property type="entry name" value="PheRS_alpha_core"/>
    <property type="match status" value="1"/>
</dbReference>
<organism evidence="15 16">
    <name type="scientific">Folsomia candida</name>
    <name type="common">Springtail</name>
    <dbReference type="NCBI Taxonomy" id="158441"/>
    <lineage>
        <taxon>Eukaryota</taxon>
        <taxon>Metazoa</taxon>
        <taxon>Ecdysozoa</taxon>
        <taxon>Arthropoda</taxon>
        <taxon>Hexapoda</taxon>
        <taxon>Collembola</taxon>
        <taxon>Entomobryomorpha</taxon>
        <taxon>Isotomoidea</taxon>
        <taxon>Isotomidae</taxon>
        <taxon>Proisotominae</taxon>
        <taxon>Folsomia</taxon>
    </lineage>
</organism>
<protein>
    <recommendedName>
        <fullName evidence="4">phenylalanine--tRNA ligase</fullName>
        <ecNumber evidence="4">6.1.1.20</ecNumber>
    </recommendedName>
    <alternativeName>
        <fullName evidence="13">Phenylalanyl-tRNA synthetase alpha subunit</fullName>
    </alternativeName>
</protein>
<dbReference type="PANTHER" id="PTHR11538:SF40">
    <property type="entry name" value="PHENYLALANINE--TRNA LIGASE ALPHA SUBUNIT"/>
    <property type="match status" value="1"/>
</dbReference>
<comment type="caution">
    <text evidence="15">The sequence shown here is derived from an EMBL/GenBank/DDBJ whole genome shotgun (WGS) entry which is preliminary data.</text>
</comment>
<dbReference type="PANTHER" id="PTHR11538">
    <property type="entry name" value="PHENYLALANYL-TRNA SYNTHETASE"/>
    <property type="match status" value="1"/>
</dbReference>
<comment type="subcellular location">
    <subcellularLocation>
        <location evidence="2">Cytoplasm</location>
    </subcellularLocation>
</comment>
<keyword evidence="6 15" id="KW-0436">Ligase</keyword>
<reference evidence="15 16" key="1">
    <citation type="submission" date="2015-12" db="EMBL/GenBank/DDBJ databases">
        <title>The genome of Folsomia candida.</title>
        <authorList>
            <person name="Faddeeva A."/>
            <person name="Derks M.F."/>
            <person name="Anvar Y."/>
            <person name="Smit S."/>
            <person name="Van Straalen N."/>
            <person name="Roelofs D."/>
        </authorList>
    </citation>
    <scope>NUCLEOTIDE SEQUENCE [LARGE SCALE GENOMIC DNA]</scope>
    <source>
        <strain evidence="15 16">VU population</strain>
        <tissue evidence="15">Whole body</tissue>
    </source>
</reference>
<evidence type="ECO:0000256" key="10">
    <source>
        <dbReference type="ARBA" id="ARBA00022842"/>
    </source>
</evidence>
<keyword evidence="10" id="KW-0460">Magnesium</keyword>
<dbReference type="STRING" id="158441.A0A226EPU4"/>
<evidence type="ECO:0000313" key="16">
    <source>
        <dbReference type="Proteomes" id="UP000198287"/>
    </source>
</evidence>
<comment type="similarity">
    <text evidence="3">Belongs to the class-II aminoacyl-tRNA synthetase family. Phe-tRNA synthetase alpha subunit type 2 subfamily.</text>
</comment>
<dbReference type="GO" id="GO:0000049">
    <property type="term" value="F:tRNA binding"/>
    <property type="evidence" value="ECO:0007669"/>
    <property type="project" value="InterPro"/>
</dbReference>
<dbReference type="GO" id="GO:0046872">
    <property type="term" value="F:metal ion binding"/>
    <property type="evidence" value="ECO:0007669"/>
    <property type="project" value="UniProtKB-KW"/>
</dbReference>
<dbReference type="EMBL" id="LNIX01000002">
    <property type="protein sequence ID" value="OXA59643.1"/>
    <property type="molecule type" value="Genomic_DNA"/>
</dbReference>
<dbReference type="SUPFAM" id="SSF55681">
    <property type="entry name" value="Class II aaRS and biotin synthetases"/>
    <property type="match status" value="1"/>
</dbReference>
<name>A0A226EPU4_FOLCA</name>
<evidence type="ECO:0000256" key="7">
    <source>
        <dbReference type="ARBA" id="ARBA00022723"/>
    </source>
</evidence>
<keyword evidence="9" id="KW-0067">ATP-binding</keyword>
<feature type="domain" description="Aminoacyl-transfer RNA synthetases class-II family profile" evidence="14">
    <location>
        <begin position="354"/>
        <end position="496"/>
    </location>
</feature>
<evidence type="ECO:0000259" key="14">
    <source>
        <dbReference type="PROSITE" id="PS50862"/>
    </source>
</evidence>
<dbReference type="EC" id="6.1.1.20" evidence="4"/>
<dbReference type="Pfam" id="PF18553">
    <property type="entry name" value="PheRS_DBD3"/>
    <property type="match status" value="1"/>
</dbReference>
<comment type="cofactor">
    <cofactor evidence="1">
        <name>Mg(2+)</name>
        <dbReference type="ChEBI" id="CHEBI:18420"/>
    </cofactor>
</comment>
<dbReference type="GO" id="GO:0009328">
    <property type="term" value="C:phenylalanine-tRNA ligase complex"/>
    <property type="evidence" value="ECO:0007669"/>
    <property type="project" value="TreeGrafter"/>
</dbReference>
<dbReference type="Gene3D" id="3.30.930.10">
    <property type="entry name" value="Bira Bifunctional Protein, Domain 2"/>
    <property type="match status" value="1"/>
</dbReference>
<evidence type="ECO:0000256" key="2">
    <source>
        <dbReference type="ARBA" id="ARBA00004496"/>
    </source>
</evidence>
<evidence type="ECO:0000256" key="12">
    <source>
        <dbReference type="ARBA" id="ARBA00023146"/>
    </source>
</evidence>
<evidence type="ECO:0000256" key="5">
    <source>
        <dbReference type="ARBA" id="ARBA00022490"/>
    </source>
</evidence>
<dbReference type="Gene3D" id="3.30.1370.240">
    <property type="match status" value="1"/>
</dbReference>
<evidence type="ECO:0000256" key="3">
    <source>
        <dbReference type="ARBA" id="ARBA00006703"/>
    </source>
</evidence>
<keyword evidence="7" id="KW-0479">Metal-binding</keyword>
<dbReference type="InterPro" id="IPR045864">
    <property type="entry name" value="aa-tRNA-synth_II/BPL/LPL"/>
</dbReference>
<dbReference type="GO" id="GO:0005829">
    <property type="term" value="C:cytosol"/>
    <property type="evidence" value="ECO:0007669"/>
    <property type="project" value="TreeGrafter"/>
</dbReference>
<dbReference type="InterPro" id="IPR040724">
    <property type="entry name" value="PheRS_DBD1"/>
</dbReference>
<keyword evidence="8" id="KW-0547">Nucleotide-binding</keyword>
<dbReference type="InterPro" id="IPR002319">
    <property type="entry name" value="Phenylalanyl-tRNA_Synthase"/>
</dbReference>
<evidence type="ECO:0000313" key="15">
    <source>
        <dbReference type="EMBL" id="OXA59643.1"/>
    </source>
</evidence>
<dbReference type="GO" id="GO:0005524">
    <property type="term" value="F:ATP binding"/>
    <property type="evidence" value="ECO:0007669"/>
    <property type="project" value="UniProtKB-KW"/>
</dbReference>
<keyword evidence="16" id="KW-1185">Reference proteome</keyword>
<accession>A0A226EPU4</accession>
<dbReference type="InterPro" id="IPR004529">
    <property type="entry name" value="Phe-tRNA-synth_IIc_asu"/>
</dbReference>
<gene>
    <name evidence="15" type="ORF">Fcan01_04161</name>
</gene>
<dbReference type="InterPro" id="IPR040725">
    <property type="entry name" value="PheRS_DBD3"/>
</dbReference>
<evidence type="ECO:0000256" key="9">
    <source>
        <dbReference type="ARBA" id="ARBA00022840"/>
    </source>
</evidence>
<dbReference type="AlphaFoldDB" id="A0A226EPU4"/>
<evidence type="ECO:0000256" key="13">
    <source>
        <dbReference type="ARBA" id="ARBA00030612"/>
    </source>
</evidence>
<keyword evidence="12" id="KW-0030">Aminoacyl-tRNA synthetase</keyword>
<dbReference type="NCBIfam" id="TIGR00468">
    <property type="entry name" value="pheS"/>
    <property type="match status" value="1"/>
</dbReference>
<evidence type="ECO:0000256" key="11">
    <source>
        <dbReference type="ARBA" id="ARBA00022917"/>
    </source>
</evidence>
<evidence type="ECO:0000256" key="4">
    <source>
        <dbReference type="ARBA" id="ARBA00012814"/>
    </source>
</evidence>
<dbReference type="Pfam" id="PF18552">
    <property type="entry name" value="PheRS_DBD1"/>
    <property type="match status" value="1"/>
</dbReference>
<sequence>MASLSLSDQILLLLTKKDDDGGISSLDLAAELGEEDHQKVVGAIKSLATLDDVIRTEQYVRNVLSLTEEGKIVVSQGSHEFRVWQNIPDSGIELDTLLLGDGGSTRVGLNKAVASGWVRIVKKDDGKSWVERCLNVEVVDVVKSQLLQIINGDSAPLGDDVITDLKRRRLVVSNSVTTFTVSRGANFSQNVERPEAELTAEMMANEEYAKKNFKPYNFNAMGTTLQGGHLHPLLKVKAEFLSILTELGFSEMPTNRFVESSFWNFDALFVPQKHPARDVQDTFFLARPENCTRLPDEEYVARVEKVHTVGDYGSDGYQTPWRREETQRNIMRTHTTAITGRVLYDLAQQKPFKPVKKFSIDRVFRNETLDATHLAEFHQVEGFVADRGLSLGHLIGIMKEFFGRLGIDQLRFKPAYNPYTEPSLEVFAYHKGFKKWVEVGNSGLFRPEMLRPMGLPEDVRIIAWGLSLERPTMIRYGINNIRSLVGHKVDLRLVYSNPLCRLDKVRES</sequence>
<dbReference type="OMA" id="CMRAKWI"/>
<keyword evidence="11" id="KW-0648">Protein biosynthesis</keyword>
<dbReference type="Proteomes" id="UP000198287">
    <property type="component" value="Unassembled WGS sequence"/>
</dbReference>
<dbReference type="GO" id="GO:0004826">
    <property type="term" value="F:phenylalanine-tRNA ligase activity"/>
    <property type="evidence" value="ECO:0007669"/>
    <property type="project" value="UniProtKB-EC"/>
</dbReference>
<dbReference type="NCBIfam" id="NF003210">
    <property type="entry name" value="PRK04172.1"/>
    <property type="match status" value="1"/>
</dbReference>
<keyword evidence="5" id="KW-0963">Cytoplasm</keyword>
<dbReference type="InterPro" id="IPR006195">
    <property type="entry name" value="aa-tRNA-synth_II"/>
</dbReference>
<dbReference type="Pfam" id="PF01409">
    <property type="entry name" value="tRNA-synt_2d"/>
    <property type="match status" value="1"/>
</dbReference>
<evidence type="ECO:0000256" key="1">
    <source>
        <dbReference type="ARBA" id="ARBA00001946"/>
    </source>
</evidence>
<dbReference type="FunFam" id="3.30.930.10:FF:000178">
    <property type="entry name" value="Phenylalanyl-tRNA synthetase subunit alpha"/>
    <property type="match status" value="1"/>
</dbReference>
<dbReference type="Gene3D" id="1.10.10.2330">
    <property type="match status" value="1"/>
</dbReference>
<proteinExistence type="inferred from homology"/>
<dbReference type="Pfam" id="PF18554">
    <property type="entry name" value="PheRS_DBD2"/>
    <property type="match status" value="1"/>
</dbReference>
<evidence type="ECO:0000256" key="6">
    <source>
        <dbReference type="ARBA" id="ARBA00022598"/>
    </source>
</evidence>